<feature type="domain" description="HTH luxR-type" evidence="4">
    <location>
        <begin position="142"/>
        <end position="209"/>
    </location>
</feature>
<feature type="modified residue" description="4-aspartylphosphate" evidence="3">
    <location>
        <position position="54"/>
    </location>
</feature>
<proteinExistence type="predicted"/>
<reference evidence="6 7" key="1">
    <citation type="submission" date="2019-03" db="EMBL/GenBank/DDBJ databases">
        <title>Genomic Encyclopedia of Archaeal and Bacterial Type Strains, Phase II (KMG-II): from individual species to whole genera.</title>
        <authorList>
            <person name="Goeker M."/>
        </authorList>
    </citation>
    <scope>NUCLEOTIDE SEQUENCE [LARGE SCALE GENOMIC DNA]</scope>
    <source>
        <strain evidence="6 7">DSM 28323</strain>
    </source>
</reference>
<dbReference type="InterPro" id="IPR016032">
    <property type="entry name" value="Sig_transdc_resp-reg_C-effctor"/>
</dbReference>
<dbReference type="InterPro" id="IPR000792">
    <property type="entry name" value="Tscrpt_reg_LuxR_C"/>
</dbReference>
<dbReference type="GO" id="GO:0006355">
    <property type="term" value="P:regulation of DNA-templated transcription"/>
    <property type="evidence" value="ECO:0007669"/>
    <property type="project" value="InterPro"/>
</dbReference>
<dbReference type="CDD" id="cd17535">
    <property type="entry name" value="REC_NarL-like"/>
    <property type="match status" value="1"/>
</dbReference>
<sequence>MYSFLLIDDHSMIRAGMEVLLRAEYSNCSFDEASNEKQSYKFLINKKYHLILMDINMPDTDPFRLLQFIKKNQPDTPVLVLTMNDELSFAGRMFKLGINGYVNKSADNAIIIKAVRTVMAKGIYMSDALKESLLTTFITNKVANPFEELSEREFQVVRELLKGQTIAEIAESLGINVSTVSTYKGKAYEKLGITKSSVVELVSLAKVYGII</sequence>
<dbReference type="AlphaFoldDB" id="A0A4R6IWG5"/>
<dbReference type="SUPFAM" id="SSF46894">
    <property type="entry name" value="C-terminal effector domain of the bipartite response regulators"/>
    <property type="match status" value="1"/>
</dbReference>
<dbReference type="CDD" id="cd06170">
    <property type="entry name" value="LuxR_C_like"/>
    <property type="match status" value="1"/>
</dbReference>
<accession>A0A4R6IWG5</accession>
<dbReference type="PROSITE" id="PS50043">
    <property type="entry name" value="HTH_LUXR_2"/>
    <property type="match status" value="1"/>
</dbReference>
<dbReference type="SMART" id="SM00421">
    <property type="entry name" value="HTH_LUXR"/>
    <property type="match status" value="1"/>
</dbReference>
<dbReference type="SMART" id="SM00448">
    <property type="entry name" value="REC"/>
    <property type="match status" value="1"/>
</dbReference>
<protein>
    <submittedName>
        <fullName evidence="6">LuxR family two component transcriptional regulator</fullName>
    </submittedName>
</protein>
<comment type="caution">
    <text evidence="6">The sequence shown here is derived from an EMBL/GenBank/DDBJ whole genome shotgun (WGS) entry which is preliminary data.</text>
</comment>
<keyword evidence="7" id="KW-1185">Reference proteome</keyword>
<dbReference type="PROSITE" id="PS50110">
    <property type="entry name" value="RESPONSE_REGULATORY"/>
    <property type="match status" value="1"/>
</dbReference>
<dbReference type="GO" id="GO:0000160">
    <property type="term" value="P:phosphorelay signal transduction system"/>
    <property type="evidence" value="ECO:0007669"/>
    <property type="project" value="InterPro"/>
</dbReference>
<keyword evidence="1 3" id="KW-0597">Phosphoprotein</keyword>
<dbReference type="PANTHER" id="PTHR43214">
    <property type="entry name" value="TWO-COMPONENT RESPONSE REGULATOR"/>
    <property type="match status" value="1"/>
</dbReference>
<evidence type="ECO:0000256" key="1">
    <source>
        <dbReference type="ARBA" id="ARBA00022553"/>
    </source>
</evidence>
<name>A0A4R6IWG5_9BACT</name>
<dbReference type="EMBL" id="SNWP01000011">
    <property type="protein sequence ID" value="TDO27034.1"/>
    <property type="molecule type" value="Genomic_DNA"/>
</dbReference>
<feature type="domain" description="Response regulatory" evidence="5">
    <location>
        <begin position="3"/>
        <end position="119"/>
    </location>
</feature>
<dbReference type="PANTHER" id="PTHR43214:SF43">
    <property type="entry name" value="TWO-COMPONENT RESPONSE REGULATOR"/>
    <property type="match status" value="1"/>
</dbReference>
<dbReference type="InterPro" id="IPR058245">
    <property type="entry name" value="NreC/VraR/RcsB-like_REC"/>
</dbReference>
<dbReference type="SUPFAM" id="SSF52172">
    <property type="entry name" value="CheY-like"/>
    <property type="match status" value="1"/>
</dbReference>
<dbReference type="InterPro" id="IPR001789">
    <property type="entry name" value="Sig_transdc_resp-reg_receiver"/>
</dbReference>
<evidence type="ECO:0000259" key="4">
    <source>
        <dbReference type="PROSITE" id="PS50043"/>
    </source>
</evidence>
<dbReference type="Gene3D" id="3.40.50.2300">
    <property type="match status" value="1"/>
</dbReference>
<dbReference type="PRINTS" id="PR00038">
    <property type="entry name" value="HTHLUXR"/>
</dbReference>
<organism evidence="6 7">
    <name type="scientific">Sediminibacterium goheungense</name>
    <dbReference type="NCBI Taxonomy" id="1086393"/>
    <lineage>
        <taxon>Bacteria</taxon>
        <taxon>Pseudomonadati</taxon>
        <taxon>Bacteroidota</taxon>
        <taxon>Chitinophagia</taxon>
        <taxon>Chitinophagales</taxon>
        <taxon>Chitinophagaceae</taxon>
        <taxon>Sediminibacterium</taxon>
    </lineage>
</organism>
<evidence type="ECO:0000313" key="7">
    <source>
        <dbReference type="Proteomes" id="UP000295741"/>
    </source>
</evidence>
<evidence type="ECO:0000256" key="3">
    <source>
        <dbReference type="PROSITE-ProRule" id="PRU00169"/>
    </source>
</evidence>
<evidence type="ECO:0000313" key="6">
    <source>
        <dbReference type="EMBL" id="TDO27034.1"/>
    </source>
</evidence>
<dbReference type="Pfam" id="PF00072">
    <property type="entry name" value="Response_reg"/>
    <property type="match status" value="1"/>
</dbReference>
<dbReference type="GO" id="GO:0003677">
    <property type="term" value="F:DNA binding"/>
    <property type="evidence" value="ECO:0007669"/>
    <property type="project" value="UniProtKB-KW"/>
</dbReference>
<dbReference type="InterPro" id="IPR011006">
    <property type="entry name" value="CheY-like_superfamily"/>
</dbReference>
<dbReference type="InterPro" id="IPR039420">
    <property type="entry name" value="WalR-like"/>
</dbReference>
<dbReference type="OrthoDB" id="1013073at2"/>
<evidence type="ECO:0000259" key="5">
    <source>
        <dbReference type="PROSITE" id="PS50110"/>
    </source>
</evidence>
<gene>
    <name evidence="6" type="ORF">BC659_2350</name>
</gene>
<dbReference type="Proteomes" id="UP000295741">
    <property type="component" value="Unassembled WGS sequence"/>
</dbReference>
<dbReference type="RefSeq" id="WP_133474904.1">
    <property type="nucleotide sequence ID" value="NZ_SNWP01000011.1"/>
</dbReference>
<dbReference type="Pfam" id="PF00196">
    <property type="entry name" value="GerE"/>
    <property type="match status" value="1"/>
</dbReference>
<evidence type="ECO:0000256" key="2">
    <source>
        <dbReference type="ARBA" id="ARBA00023125"/>
    </source>
</evidence>
<keyword evidence="2" id="KW-0238">DNA-binding</keyword>